<dbReference type="PANTHER" id="PTHR15315:SF26">
    <property type="entry name" value="E3 UBIQUITIN-PROTEIN LIGASE NRDP1"/>
    <property type="match status" value="1"/>
</dbReference>
<dbReference type="GO" id="GO:0016567">
    <property type="term" value="P:protein ubiquitination"/>
    <property type="evidence" value="ECO:0007669"/>
    <property type="project" value="TreeGrafter"/>
</dbReference>
<evidence type="ECO:0000256" key="5">
    <source>
        <dbReference type="SAM" id="MobiDB-lite"/>
    </source>
</evidence>
<gene>
    <name evidence="8" type="ORF">QJS10_CPB20g01814</name>
</gene>
<keyword evidence="1" id="KW-0479">Metal-binding</keyword>
<dbReference type="PANTHER" id="PTHR15315">
    <property type="entry name" value="RING FINGER PROTEIN 41, 151"/>
    <property type="match status" value="1"/>
</dbReference>
<feature type="compositionally biased region" description="Polar residues" evidence="5">
    <location>
        <begin position="811"/>
        <end position="835"/>
    </location>
</feature>
<evidence type="ECO:0000313" key="8">
    <source>
        <dbReference type="EMBL" id="KAK1285160.1"/>
    </source>
</evidence>
<dbReference type="InterPro" id="IPR001841">
    <property type="entry name" value="Znf_RING"/>
</dbReference>
<dbReference type="PROSITE" id="PS50016">
    <property type="entry name" value="ZF_PHD_2"/>
    <property type="match status" value="1"/>
</dbReference>
<feature type="region of interest" description="Disordered" evidence="5">
    <location>
        <begin position="1098"/>
        <end position="1117"/>
    </location>
</feature>
<evidence type="ECO:0000256" key="2">
    <source>
        <dbReference type="ARBA" id="ARBA00022771"/>
    </source>
</evidence>
<dbReference type="InterPro" id="IPR017907">
    <property type="entry name" value="Znf_RING_CS"/>
</dbReference>
<evidence type="ECO:0000256" key="4">
    <source>
        <dbReference type="PROSITE-ProRule" id="PRU00175"/>
    </source>
</evidence>
<evidence type="ECO:0000256" key="1">
    <source>
        <dbReference type="ARBA" id="ARBA00022723"/>
    </source>
</evidence>
<dbReference type="SUPFAM" id="SSF57903">
    <property type="entry name" value="FYVE/PHD zinc finger"/>
    <property type="match status" value="1"/>
</dbReference>
<keyword evidence="2 4" id="KW-0863">Zinc-finger</keyword>
<evidence type="ECO:0000256" key="3">
    <source>
        <dbReference type="ARBA" id="ARBA00022833"/>
    </source>
</evidence>
<keyword evidence="9" id="KW-1185">Reference proteome</keyword>
<dbReference type="GO" id="GO:0061630">
    <property type="term" value="F:ubiquitin protein ligase activity"/>
    <property type="evidence" value="ECO:0007669"/>
    <property type="project" value="TreeGrafter"/>
</dbReference>
<feature type="compositionally biased region" description="Basic and acidic residues" evidence="5">
    <location>
        <begin position="541"/>
        <end position="559"/>
    </location>
</feature>
<organism evidence="8 9">
    <name type="scientific">Acorus calamus</name>
    <name type="common">Sweet flag</name>
    <dbReference type="NCBI Taxonomy" id="4465"/>
    <lineage>
        <taxon>Eukaryota</taxon>
        <taxon>Viridiplantae</taxon>
        <taxon>Streptophyta</taxon>
        <taxon>Embryophyta</taxon>
        <taxon>Tracheophyta</taxon>
        <taxon>Spermatophyta</taxon>
        <taxon>Magnoliopsida</taxon>
        <taxon>Liliopsida</taxon>
        <taxon>Acoraceae</taxon>
        <taxon>Acorus</taxon>
    </lineage>
</organism>
<feature type="domain" description="PHD-type" evidence="6">
    <location>
        <begin position="72"/>
        <end position="192"/>
    </location>
</feature>
<feature type="region of interest" description="Disordered" evidence="5">
    <location>
        <begin position="783"/>
        <end position="836"/>
    </location>
</feature>
<feature type="compositionally biased region" description="Polar residues" evidence="5">
    <location>
        <begin position="783"/>
        <end position="797"/>
    </location>
</feature>
<dbReference type="InterPro" id="IPR013083">
    <property type="entry name" value="Znf_RING/FYVE/PHD"/>
</dbReference>
<feature type="region of interest" description="Disordered" evidence="5">
    <location>
        <begin position="1000"/>
        <end position="1040"/>
    </location>
</feature>
<feature type="compositionally biased region" description="Basic and acidic residues" evidence="5">
    <location>
        <begin position="1022"/>
        <end position="1033"/>
    </location>
</feature>
<dbReference type="Pfam" id="PF00628">
    <property type="entry name" value="PHD"/>
    <property type="match status" value="1"/>
</dbReference>
<evidence type="ECO:0008006" key="10">
    <source>
        <dbReference type="Google" id="ProtNLM"/>
    </source>
</evidence>
<dbReference type="Pfam" id="PF13639">
    <property type="entry name" value="zf-RING_2"/>
    <property type="match status" value="1"/>
</dbReference>
<dbReference type="EMBL" id="JAUJYO010000020">
    <property type="protein sequence ID" value="KAK1285160.1"/>
    <property type="molecule type" value="Genomic_DNA"/>
</dbReference>
<feature type="compositionally biased region" description="Polar residues" evidence="5">
    <location>
        <begin position="1108"/>
        <end position="1117"/>
    </location>
</feature>
<comment type="caution">
    <text evidence="8">The sequence shown here is derived from an EMBL/GenBank/DDBJ whole genome shotgun (WGS) entry which is preliminary data.</text>
</comment>
<keyword evidence="3" id="KW-0862">Zinc</keyword>
<dbReference type="GO" id="GO:0008270">
    <property type="term" value="F:zinc ion binding"/>
    <property type="evidence" value="ECO:0007669"/>
    <property type="project" value="UniProtKB-KW"/>
</dbReference>
<dbReference type="InterPro" id="IPR019787">
    <property type="entry name" value="Znf_PHD-finger"/>
</dbReference>
<reference evidence="8" key="1">
    <citation type="journal article" date="2023" name="Nat. Commun.">
        <title>Diploid and tetraploid genomes of Acorus and the evolution of monocots.</title>
        <authorList>
            <person name="Ma L."/>
            <person name="Liu K.W."/>
            <person name="Li Z."/>
            <person name="Hsiao Y.Y."/>
            <person name="Qi Y."/>
            <person name="Fu T."/>
            <person name="Tang G.D."/>
            <person name="Zhang D."/>
            <person name="Sun W.H."/>
            <person name="Liu D.K."/>
            <person name="Li Y."/>
            <person name="Chen G.Z."/>
            <person name="Liu X.D."/>
            <person name="Liao X.Y."/>
            <person name="Jiang Y.T."/>
            <person name="Yu X."/>
            <person name="Hao Y."/>
            <person name="Huang J."/>
            <person name="Zhao X.W."/>
            <person name="Ke S."/>
            <person name="Chen Y.Y."/>
            <person name="Wu W.L."/>
            <person name="Hsu J.L."/>
            <person name="Lin Y.F."/>
            <person name="Huang M.D."/>
            <person name="Li C.Y."/>
            <person name="Huang L."/>
            <person name="Wang Z.W."/>
            <person name="Zhao X."/>
            <person name="Zhong W.Y."/>
            <person name="Peng D.H."/>
            <person name="Ahmad S."/>
            <person name="Lan S."/>
            <person name="Zhang J.S."/>
            <person name="Tsai W.C."/>
            <person name="Van de Peer Y."/>
            <person name="Liu Z.J."/>
        </authorList>
    </citation>
    <scope>NUCLEOTIDE SEQUENCE</scope>
    <source>
        <strain evidence="8">CP</strain>
    </source>
</reference>
<evidence type="ECO:0000313" key="9">
    <source>
        <dbReference type="Proteomes" id="UP001180020"/>
    </source>
</evidence>
<feature type="region of interest" description="Disordered" evidence="5">
    <location>
        <begin position="539"/>
        <end position="563"/>
    </location>
</feature>
<accession>A0AAV9C7Q2</accession>
<dbReference type="PROSITE" id="PS50089">
    <property type="entry name" value="ZF_RING_2"/>
    <property type="match status" value="1"/>
</dbReference>
<feature type="domain" description="RING-type" evidence="7">
    <location>
        <begin position="40"/>
        <end position="79"/>
    </location>
</feature>
<dbReference type="InterPro" id="IPR001965">
    <property type="entry name" value="Znf_PHD"/>
</dbReference>
<name>A0AAV9C7Q2_ACOCL</name>
<dbReference type="Gene3D" id="3.30.40.10">
    <property type="entry name" value="Zinc/RING finger domain, C3HC4 (zinc finger)"/>
    <property type="match status" value="2"/>
</dbReference>
<protein>
    <recommendedName>
        <fullName evidence="10">RING-type domain-containing protein</fullName>
    </recommendedName>
</protein>
<dbReference type="SMART" id="SM00249">
    <property type="entry name" value="PHD"/>
    <property type="match status" value="1"/>
</dbReference>
<feature type="compositionally biased region" description="Basic and acidic residues" evidence="5">
    <location>
        <begin position="1153"/>
        <end position="1164"/>
    </location>
</feature>
<dbReference type="SMART" id="SM00184">
    <property type="entry name" value="RING"/>
    <property type="match status" value="1"/>
</dbReference>
<dbReference type="Proteomes" id="UP001180020">
    <property type="component" value="Unassembled WGS sequence"/>
</dbReference>
<dbReference type="PROSITE" id="PS00518">
    <property type="entry name" value="ZF_RING_1"/>
    <property type="match status" value="1"/>
</dbReference>
<evidence type="ECO:0000259" key="6">
    <source>
        <dbReference type="PROSITE" id="PS50016"/>
    </source>
</evidence>
<evidence type="ECO:0000259" key="7">
    <source>
        <dbReference type="PROSITE" id="PS50089"/>
    </source>
</evidence>
<reference evidence="8" key="2">
    <citation type="submission" date="2023-06" db="EMBL/GenBank/DDBJ databases">
        <authorList>
            <person name="Ma L."/>
            <person name="Liu K.-W."/>
            <person name="Li Z."/>
            <person name="Hsiao Y.-Y."/>
            <person name="Qi Y."/>
            <person name="Fu T."/>
            <person name="Tang G."/>
            <person name="Zhang D."/>
            <person name="Sun W.-H."/>
            <person name="Liu D.-K."/>
            <person name="Li Y."/>
            <person name="Chen G.-Z."/>
            <person name="Liu X.-D."/>
            <person name="Liao X.-Y."/>
            <person name="Jiang Y.-T."/>
            <person name="Yu X."/>
            <person name="Hao Y."/>
            <person name="Huang J."/>
            <person name="Zhao X.-W."/>
            <person name="Ke S."/>
            <person name="Chen Y.-Y."/>
            <person name="Wu W.-L."/>
            <person name="Hsu J.-L."/>
            <person name="Lin Y.-F."/>
            <person name="Huang M.-D."/>
            <person name="Li C.-Y."/>
            <person name="Huang L."/>
            <person name="Wang Z.-W."/>
            <person name="Zhao X."/>
            <person name="Zhong W.-Y."/>
            <person name="Peng D.-H."/>
            <person name="Ahmad S."/>
            <person name="Lan S."/>
            <person name="Zhang J.-S."/>
            <person name="Tsai W.-C."/>
            <person name="Van De Peer Y."/>
            <person name="Liu Z.-J."/>
        </authorList>
    </citation>
    <scope>NUCLEOTIDE SEQUENCE</scope>
    <source>
        <strain evidence="8">CP</strain>
        <tissue evidence="8">Leaves</tissue>
    </source>
</reference>
<dbReference type="InterPro" id="IPR011011">
    <property type="entry name" value="Znf_FYVE_PHD"/>
</dbReference>
<dbReference type="AlphaFoldDB" id="A0AAV9C7Q2"/>
<proteinExistence type="predicted"/>
<feature type="region of interest" description="Disordered" evidence="5">
    <location>
        <begin position="1153"/>
        <end position="1178"/>
    </location>
</feature>
<dbReference type="SUPFAM" id="SSF57850">
    <property type="entry name" value="RING/U-box"/>
    <property type="match status" value="1"/>
</dbReference>
<sequence>MEKMEAEGMEVEMNADGSSEEAMLGIDDDFDDASFETEKCGICMDMVIDRGVLDCCTHWFCFACIDNWATITNLCPLCRNEFELITCVPVYDTIGSNKVEGPSHYRDDDWCIQGNNNTLSFPSYYIEENAVVCLDGDGCKIRNELSTIEENSTLDTSIACDSCDIWYHAFCVGFNPETACEDSWLCPRCICDRVPPNSDVISIRSPVKQCGNTNSDPGSIFESVYSGKVSVSVADDGETAVVVSMVEGKQGSGASENIPLKSSQYICTKKEINTCNESVAHHMQMSENGLSTCEKTANVTSQDTGAPHQSSPKLLTKNPIVHPEIDIQEISLGLSLLHDVSLSSLTDSVEHNDLKSYYNERPMYELGSDECKNLALCETSSIKSTSENKSHIDLHLGLSVGSSLADTLASDATVGEDGDQKMPLDVSLLPADKMAIVTNESLVGVNHRKNTALRTAKRKIADKYKSTVRDNGVESNKVMDLYAKKARSGENSHMPPLLKREKNTVSDESAKGVTISKYDKLKHVQAKEDASSDIMSIVQGIERRSSPRKTIDNSEKESNNSDGLRMKKILRRVGDDNETSVLLQKLRNEIREAAHDKVHKDLSKSDAFDGKLLDAFRKAILKREIETTRRIDPCPIRVKKPTLQKGKIRQNLTKKIYGTSGGRRRHAWDRDHNIEFWKRRCMTSQPQKVETLLSVLDLLKRSSDSSPGNLGIEHGEEPKDSILSRVYLADTSLFPRKGDIKPLSVTGVSSTIPLDMNKEKKLVKGLEKDSLPICENHLQQISKGNASSTGKNGNTSALKEGAGGKKVELNGQIQQRPSLKDNSQISKDVTGQSGDVKSDKRKWALEVLARKTASLNQGANDGQTEDDDVFKGRYPILAQLPMDMRPALTPCRHSKVPKSVRQAQLYRLAEHYLRNANLHVIRRTADTELAVADAINVEKEICDRSNSKLVYVNLCSQVCSQHVSHSKCNAEAAPESENATKEESKPSTVTCDNVEEALRSAGLTSDSPPNSPHRSDQGPSDDGSHLAKGREEDPTNILDVDFHPELDIYGDFEYDMEEEGYIDPGIAANFKASNLKPENEESKMKVVFSTLNRVDTEKTEMVEPPALSPTSENSQMETGVDPHWEEELYGPDKEPLIKRFPELTSIDPSKFHAVHEDEKCRPDSDATENNNPSEEMKTDLNVKELHDPAHSILKKVEAYVKEHIRPLCKSGVITVEQYRWAVGKTTDKVMRYHSKEKNANFLIKEGEKVKKLAVQYIEAAQQQKQHRTGCE</sequence>